<dbReference type="STRING" id="1630136.AS592_03960"/>
<evidence type="ECO:0000313" key="2">
    <source>
        <dbReference type="EMBL" id="KYJ85477.1"/>
    </source>
</evidence>
<proteinExistence type="predicted"/>
<comment type="caution">
    <text evidence="2">The sequence shown here is derived from an EMBL/GenBank/DDBJ whole genome shotgun (WGS) entry which is preliminary data.</text>
</comment>
<dbReference type="CDD" id="cd09632">
    <property type="entry name" value="PliI_like"/>
    <property type="match status" value="1"/>
</dbReference>
<accession>A0A151CD83</accession>
<dbReference type="OrthoDB" id="964913at2"/>
<gene>
    <name evidence="2" type="ORF">AS592_03960</name>
</gene>
<keyword evidence="1" id="KW-0732">Signal</keyword>
<dbReference type="SUPFAM" id="SSF69318">
    <property type="entry name" value="Integrin alpha N-terminal domain"/>
    <property type="match status" value="1"/>
</dbReference>
<dbReference type="Pfam" id="PF16743">
    <property type="entry name" value="PliI"/>
    <property type="match status" value="1"/>
</dbReference>
<organism evidence="2 3">
    <name type="scientific">Sulfurovum riftiae</name>
    <dbReference type="NCBI Taxonomy" id="1630136"/>
    <lineage>
        <taxon>Bacteria</taxon>
        <taxon>Pseudomonadati</taxon>
        <taxon>Campylobacterota</taxon>
        <taxon>Epsilonproteobacteria</taxon>
        <taxon>Campylobacterales</taxon>
        <taxon>Sulfurovaceae</taxon>
        <taxon>Sulfurovum</taxon>
    </lineage>
</organism>
<dbReference type="AlphaFoldDB" id="A0A151CD83"/>
<dbReference type="EMBL" id="LNKT01000072">
    <property type="protein sequence ID" value="KYJ85477.1"/>
    <property type="molecule type" value="Genomic_DNA"/>
</dbReference>
<dbReference type="InterPro" id="IPR031948">
    <property type="entry name" value="PliI"/>
</dbReference>
<dbReference type="Gene3D" id="2.40.128.460">
    <property type="entry name" value="Periplasmic lysozyme inhibitor of I-type lysozyme"/>
    <property type="match status" value="1"/>
</dbReference>
<reference evidence="2 3" key="1">
    <citation type="submission" date="2015-11" db="EMBL/GenBank/DDBJ databases">
        <title>Draft genome of Sulfurovum riftiae 1812E, a member of the Epsilonproteobacteria isolated from the tube of the deep-sea hydrothermal vent tubewom Riftia pachyptila.</title>
        <authorList>
            <person name="Vetriani C."/>
            <person name="Giovannelli D."/>
        </authorList>
    </citation>
    <scope>NUCLEOTIDE SEQUENCE [LARGE SCALE GENOMIC DNA]</scope>
    <source>
        <strain evidence="2 3">1812E</strain>
    </source>
</reference>
<evidence type="ECO:0000313" key="3">
    <source>
        <dbReference type="Proteomes" id="UP000075359"/>
    </source>
</evidence>
<dbReference type="InterPro" id="IPR028994">
    <property type="entry name" value="Integrin_alpha_N"/>
</dbReference>
<dbReference type="RefSeq" id="WP_067332595.1">
    <property type="nucleotide sequence ID" value="NZ_LNKT01000072.1"/>
</dbReference>
<evidence type="ECO:0000256" key="1">
    <source>
        <dbReference type="SAM" id="SignalP"/>
    </source>
</evidence>
<sequence>MSYLKPLLISTLTLLLSATLSAQESAAFDKTFTLEGITFHVTCPNDSSLSKLTIKTKGLERDDVLTQEIDGTVSGAEIADLNGDGAPEIYVFTTSAGSGSYGSVVAYSSNHNKSVSEIYFPEDDPKNKAFKGYMGHDEFTIIENRLARRFPVYNDKDSNAKPTGGMRQLTYKLVPGEAAWQLKLVKSTDLK</sequence>
<feature type="chain" id="PRO_5007578365" evidence="1">
    <location>
        <begin position="23"/>
        <end position="191"/>
    </location>
</feature>
<keyword evidence="3" id="KW-1185">Reference proteome</keyword>
<dbReference type="InterPro" id="IPR038643">
    <property type="entry name" value="PliI_sf"/>
</dbReference>
<dbReference type="Proteomes" id="UP000075359">
    <property type="component" value="Unassembled WGS sequence"/>
</dbReference>
<protein>
    <submittedName>
        <fullName evidence="2">Uncharacterized protein</fullName>
    </submittedName>
</protein>
<name>A0A151CD83_9BACT</name>
<feature type="signal peptide" evidence="1">
    <location>
        <begin position="1"/>
        <end position="22"/>
    </location>
</feature>